<dbReference type="Proteomes" id="UP000073601">
    <property type="component" value="Unassembled WGS sequence"/>
</dbReference>
<sequence>MLKSFSLRTFCFCFVVQVALFDTLKAPLLSKVQVDELASKFSDLAKTSSGWRYNLLTANEVEALIDFSVTVYHLANDYLTVRGTSSWRSLVCG</sequence>
<evidence type="ECO:0000313" key="1">
    <source>
        <dbReference type="EMBL" id="CZF86792.1"/>
    </source>
</evidence>
<keyword evidence="1" id="KW-0328">Glycosyltransferase</keyword>
<evidence type="ECO:0000313" key="2">
    <source>
        <dbReference type="Proteomes" id="UP000073601"/>
    </source>
</evidence>
<dbReference type="GO" id="GO:0106274">
    <property type="term" value="F:NAD+-protein-arginine ADP-ribosyltransferase activity"/>
    <property type="evidence" value="ECO:0007669"/>
    <property type="project" value="UniProtKB-EC"/>
</dbReference>
<name>A0A128FJ23_9GAMM</name>
<reference evidence="2" key="1">
    <citation type="submission" date="2016-02" db="EMBL/GenBank/DDBJ databases">
        <authorList>
            <person name="Rodrigo-Torres Lidia"/>
            <person name="Arahal R.David."/>
        </authorList>
    </citation>
    <scope>NUCLEOTIDE SEQUENCE [LARGE SCALE GENOMIC DNA]</scope>
    <source>
        <strain evidence="2">CECT 8713</strain>
    </source>
</reference>
<dbReference type="EMBL" id="FIZY01000082">
    <property type="protein sequence ID" value="CZF86792.1"/>
    <property type="molecule type" value="Genomic_DNA"/>
</dbReference>
<accession>A0A128FJ23</accession>
<organism evidence="1 2">
    <name type="scientific">Grimontia marina</name>
    <dbReference type="NCBI Taxonomy" id="646534"/>
    <lineage>
        <taxon>Bacteria</taxon>
        <taxon>Pseudomonadati</taxon>
        <taxon>Pseudomonadota</taxon>
        <taxon>Gammaproteobacteria</taxon>
        <taxon>Vibrionales</taxon>
        <taxon>Vibrionaceae</taxon>
        <taxon>Grimontia</taxon>
    </lineage>
</organism>
<dbReference type="RefSeq" id="WP_062714962.1">
    <property type="nucleotide sequence ID" value="NZ_CAWRCI010000082.1"/>
</dbReference>
<dbReference type="AlphaFoldDB" id="A0A128FJ23"/>
<gene>
    <name evidence="1" type="ORF">GMA8713_04831</name>
</gene>
<proteinExistence type="predicted"/>
<dbReference type="EC" id="2.4.2.31" evidence="1"/>
<protein>
    <submittedName>
        <fullName evidence="1">Putative NAD(+)--arginine ADP-ribosyltransferase Vis</fullName>
        <ecNumber evidence="1">2.4.2.31</ecNumber>
    </submittedName>
</protein>
<keyword evidence="2" id="KW-1185">Reference proteome</keyword>
<keyword evidence="1" id="KW-0808">Transferase</keyword>